<dbReference type="GeneTree" id="ENSGT00390000016052"/>
<reference evidence="1" key="2">
    <citation type="submission" date="2025-08" db="UniProtKB">
        <authorList>
            <consortium name="Ensembl"/>
        </authorList>
    </citation>
    <scope>IDENTIFICATION</scope>
</reference>
<accession>A0AAY4DBS6</accession>
<dbReference type="GO" id="GO:0016651">
    <property type="term" value="F:oxidoreductase activity, acting on NAD(P)H"/>
    <property type="evidence" value="ECO:0007669"/>
    <property type="project" value="InterPro"/>
</dbReference>
<dbReference type="AlphaFoldDB" id="A0AAY4DBS6"/>
<dbReference type="Ensembl" id="ENSDCDT00010052664.1">
    <property type="protein sequence ID" value="ENSDCDP00010042624.1"/>
    <property type="gene ID" value="ENSDCDG00010026791.1"/>
</dbReference>
<evidence type="ECO:0008006" key="3">
    <source>
        <dbReference type="Google" id="ProtNLM"/>
    </source>
</evidence>
<proteinExistence type="predicted"/>
<dbReference type="Proteomes" id="UP000694580">
    <property type="component" value="Chromosome 2"/>
</dbReference>
<dbReference type="Gene3D" id="3.90.660.10">
    <property type="match status" value="1"/>
</dbReference>
<reference evidence="1" key="3">
    <citation type="submission" date="2025-09" db="UniProtKB">
        <authorList>
            <consortium name="Ensembl"/>
        </authorList>
    </citation>
    <scope>IDENTIFICATION</scope>
</reference>
<organism evidence="1 2">
    <name type="scientific">Denticeps clupeoides</name>
    <name type="common">denticle herring</name>
    <dbReference type="NCBI Taxonomy" id="299321"/>
    <lineage>
        <taxon>Eukaryota</taxon>
        <taxon>Metazoa</taxon>
        <taxon>Chordata</taxon>
        <taxon>Craniata</taxon>
        <taxon>Vertebrata</taxon>
        <taxon>Euteleostomi</taxon>
        <taxon>Actinopterygii</taxon>
        <taxon>Neopterygii</taxon>
        <taxon>Teleostei</taxon>
        <taxon>Clupei</taxon>
        <taxon>Clupeiformes</taxon>
        <taxon>Denticipitoidei</taxon>
        <taxon>Denticipitidae</taxon>
        <taxon>Denticeps</taxon>
    </lineage>
</organism>
<evidence type="ECO:0000313" key="2">
    <source>
        <dbReference type="Proteomes" id="UP000694580"/>
    </source>
</evidence>
<dbReference type="InterPro" id="IPR040174">
    <property type="entry name" value="RNLS"/>
</dbReference>
<dbReference type="GO" id="GO:0005576">
    <property type="term" value="C:extracellular region"/>
    <property type="evidence" value="ECO:0007669"/>
    <property type="project" value="TreeGrafter"/>
</dbReference>
<dbReference type="PANTHER" id="PTHR23357:SF1">
    <property type="entry name" value="RENALASE"/>
    <property type="match status" value="1"/>
</dbReference>
<protein>
    <recommendedName>
        <fullName evidence="3">Renalase</fullName>
    </recommendedName>
</protein>
<keyword evidence="2" id="KW-1185">Reference proteome</keyword>
<reference evidence="1 2" key="1">
    <citation type="submission" date="2020-06" db="EMBL/GenBank/DDBJ databases">
        <authorList>
            <consortium name="Wellcome Sanger Institute Data Sharing"/>
        </authorList>
    </citation>
    <scope>NUCLEOTIDE SEQUENCE [LARGE SCALE GENOMIC DNA]</scope>
</reference>
<evidence type="ECO:0000313" key="1">
    <source>
        <dbReference type="Ensembl" id="ENSDCDP00010042624.1"/>
    </source>
</evidence>
<sequence length="160" mass="17512">MTGCQRQQLEGVCYSSRFALGLFYSAGADVPVPWAAKYVTENSCIRFIAVDNKKRTIKLQPFCCSVPFGLEHLEEPVEAVQPVIMQELEKVLPGLPSPASVKCQKWRYSQVTRSVPDCPGQMTLLARPLLACGGDGFTHSNFDGCVESALKLAEVVKSSL</sequence>
<gene>
    <name evidence="1" type="primary">RNLS</name>
</gene>
<name>A0AAY4DBS6_9TELE</name>
<dbReference type="PANTHER" id="PTHR23357">
    <property type="entry name" value="RENALASE"/>
    <property type="match status" value="1"/>
</dbReference>